<gene>
    <name evidence="6" type="primary">spoT</name>
    <name evidence="6" type="ORF">OTERR_02430</name>
</gene>
<proteinExistence type="inferred from homology"/>
<dbReference type="RefSeq" id="WP_149424604.1">
    <property type="nucleotide sequence ID" value="NZ_CP022579.1"/>
</dbReference>
<dbReference type="CDD" id="cd04876">
    <property type="entry name" value="ACT_RelA-SpoT"/>
    <property type="match status" value="1"/>
</dbReference>
<dbReference type="PROSITE" id="PS51880">
    <property type="entry name" value="TGS"/>
    <property type="match status" value="1"/>
</dbReference>
<feature type="domain" description="ACT" evidence="3">
    <location>
        <begin position="686"/>
        <end position="762"/>
    </location>
</feature>
<dbReference type="Pfam" id="PF04607">
    <property type="entry name" value="RelA_SpoT"/>
    <property type="match status" value="1"/>
</dbReference>
<dbReference type="SUPFAM" id="SSF55021">
    <property type="entry name" value="ACT-like"/>
    <property type="match status" value="1"/>
</dbReference>
<dbReference type="Gene3D" id="3.30.70.260">
    <property type="match status" value="1"/>
</dbReference>
<keyword evidence="7" id="KW-1185">Reference proteome</keyword>
<dbReference type="InterPro" id="IPR033655">
    <property type="entry name" value="TGS_RelA/SpoT"/>
</dbReference>
<feature type="domain" description="HD" evidence="4">
    <location>
        <begin position="99"/>
        <end position="198"/>
    </location>
</feature>
<dbReference type="InterPro" id="IPR004095">
    <property type="entry name" value="TGS"/>
</dbReference>
<dbReference type="Pfam" id="PF13328">
    <property type="entry name" value="HD_4"/>
    <property type="match status" value="1"/>
</dbReference>
<dbReference type="InterPro" id="IPR003607">
    <property type="entry name" value="HD/PDEase_dom"/>
</dbReference>
<dbReference type="GO" id="GO:0008728">
    <property type="term" value="F:GTP diphosphokinase activity"/>
    <property type="evidence" value="ECO:0007669"/>
    <property type="project" value="TreeGrafter"/>
</dbReference>
<dbReference type="EMBL" id="CP022579">
    <property type="protein sequence ID" value="QEL63719.1"/>
    <property type="molecule type" value="Genomic_DNA"/>
</dbReference>
<dbReference type="Gene3D" id="3.10.20.30">
    <property type="match status" value="1"/>
</dbReference>
<dbReference type="CDD" id="cd05399">
    <property type="entry name" value="NT_Rel-Spo_like"/>
    <property type="match status" value="1"/>
</dbReference>
<reference evidence="6 7" key="1">
    <citation type="submission" date="2017-07" db="EMBL/GenBank/DDBJ databases">
        <title>Complete genome sequence of Oryzomicrobium terrae TPP412.</title>
        <authorList>
            <person name="Chiu L.-W."/>
            <person name="Lo K.-J."/>
            <person name="Tsai Y.-M."/>
            <person name="Lin S.-S."/>
            <person name="Kuo C.-H."/>
            <person name="Liu C.-T."/>
        </authorList>
    </citation>
    <scope>NUCLEOTIDE SEQUENCE [LARGE SCALE GENOMIC DNA]</scope>
    <source>
        <strain evidence="6 7">TPP412</strain>
    </source>
</reference>
<dbReference type="PANTHER" id="PTHR21262:SF36">
    <property type="entry name" value="BIFUNCTIONAL (P)PPGPP SYNTHASE_HYDROLASE SPOT"/>
    <property type="match status" value="1"/>
</dbReference>
<feature type="domain" description="TGS" evidence="5">
    <location>
        <begin position="441"/>
        <end position="502"/>
    </location>
</feature>
<dbReference type="Pfam" id="PF13291">
    <property type="entry name" value="ACT_4"/>
    <property type="match status" value="1"/>
</dbReference>
<evidence type="ECO:0000259" key="3">
    <source>
        <dbReference type="PROSITE" id="PS51671"/>
    </source>
</evidence>
<dbReference type="InterPro" id="IPR045865">
    <property type="entry name" value="ACT-like_dom_sf"/>
</dbReference>
<dbReference type="FunFam" id="3.10.20.30:FF:000002">
    <property type="entry name" value="GTP pyrophosphokinase (RelA/SpoT)"/>
    <property type="match status" value="1"/>
</dbReference>
<dbReference type="CDD" id="cd00077">
    <property type="entry name" value="HDc"/>
    <property type="match status" value="1"/>
</dbReference>
<dbReference type="Proteomes" id="UP000323671">
    <property type="component" value="Chromosome"/>
</dbReference>
<evidence type="ECO:0000313" key="6">
    <source>
        <dbReference type="EMBL" id="QEL63719.1"/>
    </source>
</evidence>
<accession>A0A5C1E594</accession>
<dbReference type="Gene3D" id="1.10.3210.10">
    <property type="entry name" value="Hypothetical protein af1432"/>
    <property type="match status" value="1"/>
</dbReference>
<dbReference type="SUPFAM" id="SSF81301">
    <property type="entry name" value="Nucleotidyltransferase"/>
    <property type="match status" value="1"/>
</dbReference>
<dbReference type="PROSITE" id="PS51671">
    <property type="entry name" value="ACT"/>
    <property type="match status" value="1"/>
</dbReference>
<evidence type="ECO:0000259" key="5">
    <source>
        <dbReference type="PROSITE" id="PS51880"/>
    </source>
</evidence>
<dbReference type="SMART" id="SM00954">
    <property type="entry name" value="RelA_SpoT"/>
    <property type="match status" value="1"/>
</dbReference>
<dbReference type="SUPFAM" id="SSF109604">
    <property type="entry name" value="HD-domain/PDEase-like"/>
    <property type="match status" value="1"/>
</dbReference>
<dbReference type="GO" id="GO:0008893">
    <property type="term" value="F:guanosine-3',5'-bis(diphosphate) 3'-diphosphatase activity"/>
    <property type="evidence" value="ECO:0007669"/>
    <property type="project" value="TreeGrafter"/>
</dbReference>
<organism evidence="6 7">
    <name type="scientific">Oryzomicrobium terrae</name>
    <dbReference type="NCBI Taxonomy" id="1735038"/>
    <lineage>
        <taxon>Bacteria</taxon>
        <taxon>Pseudomonadati</taxon>
        <taxon>Pseudomonadota</taxon>
        <taxon>Betaproteobacteria</taxon>
        <taxon>Rhodocyclales</taxon>
        <taxon>Rhodocyclaceae</taxon>
        <taxon>Oryzomicrobium</taxon>
    </lineage>
</organism>
<name>A0A5C1E594_9RHOO</name>
<dbReference type="InterPro" id="IPR045600">
    <property type="entry name" value="RelA/SpoT_AH_RIS"/>
</dbReference>
<dbReference type="PANTHER" id="PTHR21262">
    <property type="entry name" value="GUANOSINE-3',5'-BIS DIPHOSPHATE 3'-PYROPHOSPHOHYDROLASE"/>
    <property type="match status" value="1"/>
</dbReference>
<feature type="compositionally biased region" description="Pro residues" evidence="2">
    <location>
        <begin position="1"/>
        <end position="24"/>
    </location>
</feature>
<dbReference type="GO" id="GO:0015969">
    <property type="term" value="P:guanosine tetraphosphate metabolic process"/>
    <property type="evidence" value="ECO:0007669"/>
    <property type="project" value="InterPro"/>
</dbReference>
<evidence type="ECO:0000259" key="4">
    <source>
        <dbReference type="PROSITE" id="PS51831"/>
    </source>
</evidence>
<protein>
    <submittedName>
        <fullName evidence="6">Guanosine-3',5'-bis(Diphosphate) 3'-pyrophosphohydrol</fullName>
    </submittedName>
</protein>
<dbReference type="InterPro" id="IPR012676">
    <property type="entry name" value="TGS-like"/>
</dbReference>
<comment type="similarity">
    <text evidence="1">Belongs to the relA/spoT family.</text>
</comment>
<sequence>MDTPTIPSPPASPASVPAAPPGPAEAPVGGAPHRPLGAPVSTPPAEKTYPPFPLDDPAYQVFIDSLDYLKAEDIARVEDAFAYAEAAHRSQRRISGEPYITHPLAVAGAVAEWRLDATAIMAALLHDVLEDTGASKAELTERFGKPVADLVDGLSKLDKIEFSSYQEAQAENFRKMLLAMARDIRVILIKLTDRLHNMQTLGSMRPDKRRRIANETLEIYAPIANRLGLNKVYRELQDLSFMNLHPMRFNVLKKAVKAARGNRRELLTRILDGIQERMKDRHIEAQVFGREKSLYSIYKKMVEKRLTFSQVLDIYGFRVVVADVSTCYLALGALHSLYKPLPGKFKDYIAIPKANGYQSLHTTLIGPYGTPIEVQIRTEEMHHLAQEGVASHWLYKEEADGSSAELQNQTHKWLQSLLELQNTAGDSAEFYEHVKIDLFPDEVYVFTPKGKILTLPKGATAVDFAYAVHTDIGNRCVAAKINYELAPLRTELQNGDQLEIVTAAHANPNPAWLSYVKTGRARSKIRHFLKTQQNEESAALGERLLNQELKSLGIEPADVPAAAWDELMRESGNKPIKDIYADIGLGKRLASVVARRLMSREENAAGGDTLRPGPIVIHGTEGMAVTFATCCRPIPGDPIVGSIRKGQGLEIHTHDCPVIRKSRRLEPQKWIDVEWAAQPGKLFAVPIRVEAQHQRGVLAKIATEIAEAGSNIENVSMEESGGGLYTSIHFTILVSHRVHLAAVMRGLRHIPEVIRIIRERDGDDPHTTAPFSPYVKH</sequence>
<dbReference type="FunFam" id="3.30.460.10:FF:000001">
    <property type="entry name" value="GTP pyrophosphokinase RelA"/>
    <property type="match status" value="1"/>
</dbReference>
<dbReference type="InterPro" id="IPR012675">
    <property type="entry name" value="Beta-grasp_dom_sf"/>
</dbReference>
<dbReference type="GO" id="GO:0015949">
    <property type="term" value="P:nucleobase-containing small molecule interconversion"/>
    <property type="evidence" value="ECO:0007669"/>
    <property type="project" value="UniProtKB-ARBA"/>
</dbReference>
<dbReference type="PROSITE" id="PS51831">
    <property type="entry name" value="HD"/>
    <property type="match status" value="1"/>
</dbReference>
<evidence type="ECO:0000256" key="2">
    <source>
        <dbReference type="SAM" id="MobiDB-lite"/>
    </source>
</evidence>
<comment type="function">
    <text evidence="1">In eubacteria ppGpp (guanosine 3'-diphosphate 5'-diphosphate) is a mediator of the stringent response that coordinates a variety of cellular activities in response to changes in nutritional abundance.</text>
</comment>
<dbReference type="GO" id="GO:0042594">
    <property type="term" value="P:response to starvation"/>
    <property type="evidence" value="ECO:0007669"/>
    <property type="project" value="TreeGrafter"/>
</dbReference>
<evidence type="ECO:0000256" key="1">
    <source>
        <dbReference type="RuleBase" id="RU003847"/>
    </source>
</evidence>
<dbReference type="InterPro" id="IPR043519">
    <property type="entry name" value="NT_sf"/>
</dbReference>
<dbReference type="KEGG" id="otr:OTERR_02430"/>
<dbReference type="InterPro" id="IPR004811">
    <property type="entry name" value="RelA/Spo_fam"/>
</dbReference>
<dbReference type="FunFam" id="1.10.3210.10:FF:000001">
    <property type="entry name" value="GTP pyrophosphokinase RelA"/>
    <property type="match status" value="1"/>
</dbReference>
<dbReference type="Pfam" id="PF19296">
    <property type="entry name" value="RelA_AH_RIS"/>
    <property type="match status" value="1"/>
</dbReference>
<dbReference type="InterPro" id="IPR002912">
    <property type="entry name" value="ACT_dom"/>
</dbReference>
<dbReference type="SMART" id="SM00471">
    <property type="entry name" value="HDc"/>
    <property type="match status" value="1"/>
</dbReference>
<dbReference type="InterPro" id="IPR007685">
    <property type="entry name" value="RelA_SpoT"/>
</dbReference>
<dbReference type="Gene3D" id="3.30.460.10">
    <property type="entry name" value="Beta Polymerase, domain 2"/>
    <property type="match status" value="1"/>
</dbReference>
<dbReference type="GO" id="GO:0005886">
    <property type="term" value="C:plasma membrane"/>
    <property type="evidence" value="ECO:0007669"/>
    <property type="project" value="TreeGrafter"/>
</dbReference>
<dbReference type="Pfam" id="PF02824">
    <property type="entry name" value="TGS"/>
    <property type="match status" value="1"/>
</dbReference>
<dbReference type="AlphaFoldDB" id="A0A5C1E594"/>
<feature type="region of interest" description="Disordered" evidence="2">
    <location>
        <begin position="1"/>
        <end position="51"/>
    </location>
</feature>
<dbReference type="NCBIfam" id="TIGR00691">
    <property type="entry name" value="spoT_relA"/>
    <property type="match status" value="1"/>
</dbReference>
<dbReference type="CDD" id="cd01668">
    <property type="entry name" value="TGS_RSH"/>
    <property type="match status" value="1"/>
</dbReference>
<evidence type="ECO:0000313" key="7">
    <source>
        <dbReference type="Proteomes" id="UP000323671"/>
    </source>
</evidence>
<dbReference type="InterPro" id="IPR006674">
    <property type="entry name" value="HD_domain"/>
</dbReference>
<dbReference type="SUPFAM" id="SSF81271">
    <property type="entry name" value="TGS-like"/>
    <property type="match status" value="1"/>
</dbReference>